<keyword evidence="2" id="KW-1185">Reference proteome</keyword>
<feature type="non-terminal residue" evidence="1">
    <location>
        <position position="86"/>
    </location>
</feature>
<proteinExistence type="predicted"/>
<dbReference type="Proteomes" id="UP000700334">
    <property type="component" value="Unassembled WGS sequence"/>
</dbReference>
<sequence length="86" mass="9608">TATLSDYNIQKVLAATHTSSLRNTTVKRQSATSLTLACPHCTPCLVTNVRRCSHTTLYSQEGQIRNLHLFCPQKALDLKKFSLLFT</sequence>
<accession>A0A8J6DJB4</accession>
<feature type="non-terminal residue" evidence="1">
    <location>
        <position position="1"/>
    </location>
</feature>
<gene>
    <name evidence="1" type="ORF">J0S82_012254</name>
</gene>
<comment type="caution">
    <text evidence="1">The sequence shown here is derived from an EMBL/GenBank/DDBJ whole genome shotgun (WGS) entry which is preliminary data.</text>
</comment>
<organism evidence="1 2">
    <name type="scientific">Galemys pyrenaicus</name>
    <name type="common">Iberian desman</name>
    <name type="synonym">Pyrenean desman</name>
    <dbReference type="NCBI Taxonomy" id="202257"/>
    <lineage>
        <taxon>Eukaryota</taxon>
        <taxon>Metazoa</taxon>
        <taxon>Chordata</taxon>
        <taxon>Craniata</taxon>
        <taxon>Vertebrata</taxon>
        <taxon>Euteleostomi</taxon>
        <taxon>Mammalia</taxon>
        <taxon>Eutheria</taxon>
        <taxon>Laurasiatheria</taxon>
        <taxon>Eulipotyphla</taxon>
        <taxon>Talpidae</taxon>
        <taxon>Galemys</taxon>
    </lineage>
</organism>
<name>A0A8J6DJB4_GALPY</name>
<evidence type="ECO:0000313" key="2">
    <source>
        <dbReference type="Proteomes" id="UP000700334"/>
    </source>
</evidence>
<dbReference type="EMBL" id="JAGFMF010012055">
    <property type="protein sequence ID" value="KAG8508223.1"/>
    <property type="molecule type" value="Genomic_DNA"/>
</dbReference>
<dbReference type="AlphaFoldDB" id="A0A8J6DJB4"/>
<reference evidence="1" key="1">
    <citation type="journal article" date="2021" name="Evol. Appl.">
        <title>The genome of the Pyrenean desman and the effects of bottlenecks and inbreeding on the genomic landscape of an endangered species.</title>
        <authorList>
            <person name="Escoda L."/>
            <person name="Castresana J."/>
        </authorList>
    </citation>
    <scope>NUCLEOTIDE SEQUENCE</scope>
    <source>
        <strain evidence="1">IBE-C5619</strain>
    </source>
</reference>
<protein>
    <submittedName>
        <fullName evidence="1">Uncharacterized protein</fullName>
    </submittedName>
</protein>
<evidence type="ECO:0000313" key="1">
    <source>
        <dbReference type="EMBL" id="KAG8508223.1"/>
    </source>
</evidence>